<sequence>MNGQVIQTFFKEGKLIQIPKKEGKKLIIFNEIIQQFDIHKQYSEKEVNEIIQAIYADFAIIRRYLVDYRYLNRDRAGTIYSVNKEQSQD</sequence>
<dbReference type="Pfam" id="PF09860">
    <property type="entry name" value="DUF2087"/>
    <property type="match status" value="1"/>
</dbReference>
<dbReference type="RefSeq" id="WP_092654084.1">
    <property type="nucleotide sequence ID" value="NZ_FOHA01000027.1"/>
</dbReference>
<gene>
    <name evidence="2" type="ORF">SAMN04488559_12717</name>
</gene>
<dbReference type="STRING" id="142588.SAMN04488559_12717"/>
<dbReference type="Proteomes" id="UP000198948">
    <property type="component" value="Unassembled WGS sequence"/>
</dbReference>
<dbReference type="AlphaFoldDB" id="A0A1H9UDA2"/>
<protein>
    <recommendedName>
        <fullName evidence="1">DUF2087 domain-containing protein</fullName>
    </recommendedName>
</protein>
<proteinExistence type="predicted"/>
<dbReference type="OrthoDB" id="9789954at2"/>
<accession>A0A1H9UDA2</accession>
<dbReference type="InterPro" id="IPR018656">
    <property type="entry name" value="DUF2087"/>
</dbReference>
<evidence type="ECO:0000259" key="1">
    <source>
        <dbReference type="Pfam" id="PF09860"/>
    </source>
</evidence>
<feature type="domain" description="DUF2087" evidence="1">
    <location>
        <begin position="14"/>
        <end position="81"/>
    </location>
</feature>
<name>A0A1H9UDA2_9LACT</name>
<evidence type="ECO:0000313" key="3">
    <source>
        <dbReference type="Proteomes" id="UP000198948"/>
    </source>
</evidence>
<reference evidence="2 3" key="1">
    <citation type="submission" date="2016-10" db="EMBL/GenBank/DDBJ databases">
        <authorList>
            <person name="de Groot N.N."/>
        </authorList>
    </citation>
    <scope>NUCLEOTIDE SEQUENCE [LARGE SCALE GENOMIC DNA]</scope>
    <source>
        <strain evidence="2 3">DSM 13760</strain>
    </source>
</reference>
<evidence type="ECO:0000313" key="2">
    <source>
        <dbReference type="EMBL" id="SES07322.1"/>
    </source>
</evidence>
<dbReference type="EMBL" id="FOHA01000027">
    <property type="protein sequence ID" value="SES07322.1"/>
    <property type="molecule type" value="Genomic_DNA"/>
</dbReference>
<organism evidence="2 3">
    <name type="scientific">Isobaculum melis</name>
    <dbReference type="NCBI Taxonomy" id="142588"/>
    <lineage>
        <taxon>Bacteria</taxon>
        <taxon>Bacillati</taxon>
        <taxon>Bacillota</taxon>
        <taxon>Bacilli</taxon>
        <taxon>Lactobacillales</taxon>
        <taxon>Carnobacteriaceae</taxon>
        <taxon>Isobaculum</taxon>
    </lineage>
</organism>
<keyword evidence="3" id="KW-1185">Reference proteome</keyword>